<feature type="domain" description="IclR-ED" evidence="5">
    <location>
        <begin position="85"/>
        <end position="268"/>
    </location>
</feature>
<dbReference type="Pfam" id="PF01614">
    <property type="entry name" value="IclR_C"/>
    <property type="match status" value="1"/>
</dbReference>
<dbReference type="InterPro" id="IPR050707">
    <property type="entry name" value="HTH_MetabolicPath_Reg"/>
</dbReference>
<protein>
    <submittedName>
        <fullName evidence="6">IclR family transcriptional regulator</fullName>
    </submittedName>
</protein>
<dbReference type="InterPro" id="IPR014757">
    <property type="entry name" value="Tscrpt_reg_IclR_C"/>
</dbReference>
<proteinExistence type="predicted"/>
<keyword evidence="6" id="KW-0614">Plasmid</keyword>
<dbReference type="Gene3D" id="3.30.450.40">
    <property type="match status" value="1"/>
</dbReference>
<dbReference type="InterPro" id="IPR054844">
    <property type="entry name" value="TransRegBhcR"/>
</dbReference>
<dbReference type="GO" id="GO:0003677">
    <property type="term" value="F:DNA binding"/>
    <property type="evidence" value="ECO:0007669"/>
    <property type="project" value="UniProtKB-KW"/>
</dbReference>
<name>A0AAX3WQY1_METEX</name>
<evidence type="ECO:0000313" key="6">
    <source>
        <dbReference type="EMBL" id="WHQ72925.1"/>
    </source>
</evidence>
<organism evidence="6 7">
    <name type="scientific">Methylorubrum extorquens</name>
    <name type="common">Methylobacterium dichloromethanicum</name>
    <name type="synonym">Methylobacterium extorquens</name>
    <dbReference type="NCBI Taxonomy" id="408"/>
    <lineage>
        <taxon>Bacteria</taxon>
        <taxon>Pseudomonadati</taxon>
        <taxon>Pseudomonadota</taxon>
        <taxon>Alphaproteobacteria</taxon>
        <taxon>Hyphomicrobiales</taxon>
        <taxon>Methylobacteriaceae</taxon>
        <taxon>Methylorubrum</taxon>
    </lineage>
</organism>
<dbReference type="PROSITE" id="PS51077">
    <property type="entry name" value="HTH_ICLR"/>
    <property type="match status" value="1"/>
</dbReference>
<dbReference type="Proteomes" id="UP001223720">
    <property type="component" value="Plasmid pME152"/>
</dbReference>
<evidence type="ECO:0000313" key="7">
    <source>
        <dbReference type="Proteomes" id="UP001223720"/>
    </source>
</evidence>
<dbReference type="InterPro" id="IPR029016">
    <property type="entry name" value="GAF-like_dom_sf"/>
</dbReference>
<dbReference type="PANTHER" id="PTHR30136:SF24">
    <property type="entry name" value="HTH-TYPE TRANSCRIPTIONAL REPRESSOR ALLR"/>
    <property type="match status" value="1"/>
</dbReference>
<dbReference type="InterPro" id="IPR036388">
    <property type="entry name" value="WH-like_DNA-bd_sf"/>
</dbReference>
<dbReference type="SUPFAM" id="SSF46785">
    <property type="entry name" value="Winged helix' DNA-binding domain"/>
    <property type="match status" value="1"/>
</dbReference>
<dbReference type="SMART" id="SM00346">
    <property type="entry name" value="HTH_ICLR"/>
    <property type="match status" value="1"/>
</dbReference>
<sequence>MELGSRRRGRPKGFAGLAPPVTIQALDRALDLLCVLAPSEGMTLSEIATELDQSVATMSRVLATLERRGFVEMSAATQTWHIGVEAFRLGSAFLRRTNVVERSRPVMRALMMETGETSNLGIERSGQILFVSQVETYESIRAFFPPGTLSPMHASGIGKALLSSYDDDRLNRLLRQMPLQPFTEKTLSSLPDLQAELRRTRERGYSFDDEERTVGMRCVATVIRDVNGEAVAGISVSGPTQRMSDAFIPKIGELIQKGAIEISRNLGAHGGLF</sequence>
<dbReference type="InterPro" id="IPR036390">
    <property type="entry name" value="WH_DNA-bd_sf"/>
</dbReference>
<dbReference type="SUPFAM" id="SSF55781">
    <property type="entry name" value="GAF domain-like"/>
    <property type="match status" value="1"/>
</dbReference>
<dbReference type="InterPro" id="IPR005471">
    <property type="entry name" value="Tscrpt_reg_IclR_N"/>
</dbReference>
<keyword evidence="3" id="KW-0804">Transcription</keyword>
<dbReference type="Gene3D" id="1.10.10.10">
    <property type="entry name" value="Winged helix-like DNA-binding domain superfamily/Winged helix DNA-binding domain"/>
    <property type="match status" value="1"/>
</dbReference>
<feature type="domain" description="HTH iclR-type" evidence="4">
    <location>
        <begin position="23"/>
        <end position="84"/>
    </location>
</feature>
<dbReference type="GO" id="GO:0003700">
    <property type="term" value="F:DNA-binding transcription factor activity"/>
    <property type="evidence" value="ECO:0007669"/>
    <property type="project" value="TreeGrafter"/>
</dbReference>
<dbReference type="Pfam" id="PF09339">
    <property type="entry name" value="HTH_IclR"/>
    <property type="match status" value="1"/>
</dbReference>
<keyword evidence="1" id="KW-0805">Transcription regulation</keyword>
<evidence type="ECO:0000256" key="2">
    <source>
        <dbReference type="ARBA" id="ARBA00023125"/>
    </source>
</evidence>
<keyword evidence="2" id="KW-0238">DNA-binding</keyword>
<dbReference type="NCBIfam" id="NF045644">
    <property type="entry name" value="TransRegBhcR"/>
    <property type="match status" value="1"/>
</dbReference>
<dbReference type="RefSeq" id="WP_283536421.1">
    <property type="nucleotide sequence ID" value="NZ_CP073634.1"/>
</dbReference>
<evidence type="ECO:0000256" key="1">
    <source>
        <dbReference type="ARBA" id="ARBA00023015"/>
    </source>
</evidence>
<evidence type="ECO:0000256" key="3">
    <source>
        <dbReference type="ARBA" id="ARBA00023163"/>
    </source>
</evidence>
<accession>A0AAX3WQY1</accession>
<dbReference type="EMBL" id="CP073634">
    <property type="protein sequence ID" value="WHQ72925.1"/>
    <property type="molecule type" value="Genomic_DNA"/>
</dbReference>
<dbReference type="GO" id="GO:0045892">
    <property type="term" value="P:negative regulation of DNA-templated transcription"/>
    <property type="evidence" value="ECO:0007669"/>
    <property type="project" value="TreeGrafter"/>
</dbReference>
<dbReference type="PANTHER" id="PTHR30136">
    <property type="entry name" value="HELIX-TURN-HELIX TRANSCRIPTIONAL REGULATOR, ICLR FAMILY"/>
    <property type="match status" value="1"/>
</dbReference>
<reference evidence="6" key="1">
    <citation type="journal article" date="2022" name="Biotechnol. Bioprocess Eng.">
        <title>Pan-genome Analysis Reveals Comparative Genomic Features of Central Metabolic Pathways in Methylorubrum extorquens.</title>
        <authorList>
            <person name="Lee G.M."/>
            <person name="Scott-Nevros Z.K."/>
            <person name="Lee S.-M."/>
            <person name="Kim D."/>
        </authorList>
    </citation>
    <scope>NUCLEOTIDE SEQUENCE</scope>
    <source>
        <strain evidence="6">ATCC 55366</strain>
        <plasmid evidence="6">pME152</plasmid>
    </source>
</reference>
<dbReference type="AlphaFoldDB" id="A0AAX3WQY1"/>
<evidence type="ECO:0000259" key="5">
    <source>
        <dbReference type="PROSITE" id="PS51078"/>
    </source>
</evidence>
<dbReference type="PROSITE" id="PS51078">
    <property type="entry name" value="ICLR_ED"/>
    <property type="match status" value="1"/>
</dbReference>
<geneLocation type="plasmid" evidence="6 7">
    <name>pME152</name>
</geneLocation>
<evidence type="ECO:0000259" key="4">
    <source>
        <dbReference type="PROSITE" id="PS51077"/>
    </source>
</evidence>
<gene>
    <name evidence="6" type="ORF">KEC54_28070</name>
</gene>